<name>T0G5E8_9LEPT</name>
<feature type="region of interest" description="Disordered" evidence="1">
    <location>
        <begin position="170"/>
        <end position="192"/>
    </location>
</feature>
<evidence type="ECO:0000256" key="1">
    <source>
        <dbReference type="SAM" id="MobiDB-lite"/>
    </source>
</evidence>
<protein>
    <submittedName>
        <fullName evidence="2">Uncharacterized protein</fullName>
    </submittedName>
</protein>
<reference evidence="2" key="1">
    <citation type="submission" date="2013-05" db="EMBL/GenBank/DDBJ databases">
        <authorList>
            <person name="Harkins D.M."/>
            <person name="Durkin A.S."/>
            <person name="Brinkac L.M."/>
            <person name="Haft D.H."/>
            <person name="Selengut J.D."/>
            <person name="Sanka R."/>
            <person name="DePew J."/>
            <person name="Purushe J."/>
            <person name="Galloway R.L."/>
            <person name="Vinetz J.M."/>
            <person name="Sutton G.G."/>
            <person name="Nierman W.C."/>
            <person name="Fouts D.E."/>
        </authorList>
    </citation>
    <scope>NUCLEOTIDE SEQUENCE [LARGE SCALE GENOMIC DNA]</scope>
    <source>
        <strain evidence="2">80-412</strain>
    </source>
</reference>
<dbReference type="EMBL" id="AOHD02000022">
    <property type="protein sequence ID" value="EQA81437.1"/>
    <property type="molecule type" value="Genomic_DNA"/>
</dbReference>
<organism evidence="2 3">
    <name type="scientific">Leptospira alstonii serovar Pingchang str. 80-412</name>
    <dbReference type="NCBI Taxonomy" id="1218564"/>
    <lineage>
        <taxon>Bacteria</taxon>
        <taxon>Pseudomonadati</taxon>
        <taxon>Spirochaetota</taxon>
        <taxon>Spirochaetia</taxon>
        <taxon>Leptospirales</taxon>
        <taxon>Leptospiraceae</taxon>
        <taxon>Leptospira</taxon>
    </lineage>
</organism>
<evidence type="ECO:0000313" key="2">
    <source>
        <dbReference type="EMBL" id="EQA81437.1"/>
    </source>
</evidence>
<sequence>MIGAQIGIINGADDATGAQIGIVNNSNPTYGALKIGLFNFNFSLDRGMPRPGPYEGYDQEQENKSRDRKNFGLSIGAANVMSGRFNLGLFNWGEGLNVGLINLNEGSSVSLGIVNIGTNLEVSPKEKRAISFGIFNAGSHKEEFQIGIVNYCPNNTIPIMIIANYCSKPKPETPSSTPKTEQKTEKLPQSVE</sequence>
<comment type="caution">
    <text evidence="2">The sequence shown here is derived from an EMBL/GenBank/DDBJ whole genome shotgun (WGS) entry which is preliminary data.</text>
</comment>
<dbReference type="Proteomes" id="UP000015445">
    <property type="component" value="Unassembled WGS sequence"/>
</dbReference>
<keyword evidence="3" id="KW-1185">Reference proteome</keyword>
<gene>
    <name evidence="2" type="ORF">LEP1GSC193_1953</name>
</gene>
<proteinExistence type="predicted"/>
<accession>T0G5E8</accession>
<dbReference type="AlphaFoldDB" id="T0G5E8"/>
<evidence type="ECO:0000313" key="3">
    <source>
        <dbReference type="Proteomes" id="UP000015445"/>
    </source>
</evidence>